<comment type="caution">
    <text evidence="1">The sequence shown here is derived from an EMBL/GenBank/DDBJ whole genome shotgun (WGS) entry which is preliminary data.</text>
</comment>
<keyword evidence="1" id="KW-0489">Methyltransferase</keyword>
<proteinExistence type="predicted"/>
<sequence>MTADFHDAHQRHWDDAELLYEKQRWANADHLYGMAAECGLKQLMLAFGMSFDAGKNMPVEPKDSVHANGVWARYESYRGGHRRGAAYALTASNPFDDWHVAQRYAQQTLFDSNRATKHRDGAENVRQLVRKAAFEGLI</sequence>
<gene>
    <name evidence="1" type="ORF">DVS81_08080</name>
</gene>
<evidence type="ECO:0000313" key="2">
    <source>
        <dbReference type="Proteomes" id="UP000253831"/>
    </source>
</evidence>
<organism evidence="1 2">
    <name type="scientific">Candidatus Accumulibacter meliphilus</name>
    <dbReference type="NCBI Taxonomy" id="2211374"/>
    <lineage>
        <taxon>Bacteria</taxon>
        <taxon>Pseudomonadati</taxon>
        <taxon>Pseudomonadota</taxon>
        <taxon>Betaproteobacteria</taxon>
        <taxon>Candidatus Accumulibacter</taxon>
    </lineage>
</organism>
<accession>A0A369XNZ0</accession>
<reference evidence="1 2" key="1">
    <citation type="submission" date="2018-05" db="EMBL/GenBank/DDBJ databases">
        <title>Integrated omic analyses show evidence that a Ca. Accumulibacter phosphatis strain performs denitrification under micro-aerobic conditions.</title>
        <authorList>
            <person name="Camejo P.Y."/>
            <person name="Katherine M.D."/>
            <person name="Daniel N.R."/>
        </authorList>
    </citation>
    <scope>NUCLEOTIDE SEQUENCE [LARGE SCALE GENOMIC DNA]</scope>
    <source>
        <strain evidence="1">UW-LDO-IC</strain>
    </source>
</reference>
<name>A0A369XNZ0_9PROT</name>
<dbReference type="AlphaFoldDB" id="A0A369XNZ0"/>
<keyword evidence="1" id="KW-0808">Transferase</keyword>
<dbReference type="GO" id="GO:0008168">
    <property type="term" value="F:methyltransferase activity"/>
    <property type="evidence" value="ECO:0007669"/>
    <property type="project" value="UniProtKB-KW"/>
</dbReference>
<dbReference type="Proteomes" id="UP000253831">
    <property type="component" value="Unassembled WGS sequence"/>
</dbReference>
<dbReference type="EMBL" id="QPGA01000011">
    <property type="protein sequence ID" value="RDE51115.1"/>
    <property type="molecule type" value="Genomic_DNA"/>
</dbReference>
<protein>
    <submittedName>
        <fullName evidence="1">SAM-dependent methyltransferase</fullName>
    </submittedName>
</protein>
<dbReference type="GO" id="GO:0032259">
    <property type="term" value="P:methylation"/>
    <property type="evidence" value="ECO:0007669"/>
    <property type="project" value="UniProtKB-KW"/>
</dbReference>
<evidence type="ECO:0000313" key="1">
    <source>
        <dbReference type="EMBL" id="RDE51115.1"/>
    </source>
</evidence>